<evidence type="ECO:0000313" key="3">
    <source>
        <dbReference type="EMBL" id="PZA10790.1"/>
    </source>
</evidence>
<dbReference type="GO" id="GO:0006313">
    <property type="term" value="P:DNA transposition"/>
    <property type="evidence" value="ECO:0007669"/>
    <property type="project" value="InterPro"/>
</dbReference>
<accession>A0A323UGZ4</accession>
<proteinExistence type="predicted"/>
<name>A0A323UGZ4_RHOPL</name>
<dbReference type="Pfam" id="PF01609">
    <property type="entry name" value="DDE_Tnp_1"/>
    <property type="match status" value="1"/>
</dbReference>
<dbReference type="PANTHER" id="PTHR33408:SF2">
    <property type="entry name" value="TRANSPOSASE DDE DOMAIN-CONTAINING PROTEIN"/>
    <property type="match status" value="1"/>
</dbReference>
<gene>
    <name evidence="3" type="ORF">DNX69_15715</name>
</gene>
<feature type="domain" description="Transposase InsH N-terminal" evidence="2">
    <location>
        <begin position="20"/>
        <end position="111"/>
    </location>
</feature>
<dbReference type="InterPro" id="IPR002559">
    <property type="entry name" value="Transposase_11"/>
</dbReference>
<dbReference type="InterPro" id="IPR047629">
    <property type="entry name" value="IS1182_transpos"/>
</dbReference>
<dbReference type="RefSeq" id="WP_110786886.1">
    <property type="nucleotide sequence ID" value="NZ_QKQS01000023.1"/>
</dbReference>
<dbReference type="EMBL" id="QKQS01000023">
    <property type="protein sequence ID" value="PZA10790.1"/>
    <property type="molecule type" value="Genomic_DNA"/>
</dbReference>
<feature type="domain" description="Transposase IS4-like" evidence="1">
    <location>
        <begin position="228"/>
        <end position="453"/>
    </location>
</feature>
<dbReference type="InterPro" id="IPR008490">
    <property type="entry name" value="Transposase_InsH_N"/>
</dbReference>
<evidence type="ECO:0000259" key="1">
    <source>
        <dbReference type="Pfam" id="PF01609"/>
    </source>
</evidence>
<dbReference type="AlphaFoldDB" id="A0A323UGZ4"/>
<protein>
    <submittedName>
        <fullName evidence="3">IS1182 family transposase</fullName>
    </submittedName>
</protein>
<comment type="caution">
    <text evidence="3">The sequence shown here is derived from an EMBL/GenBank/DDBJ whole genome shotgun (WGS) entry which is preliminary data.</text>
</comment>
<dbReference type="OrthoDB" id="9774608at2"/>
<dbReference type="GO" id="GO:0003677">
    <property type="term" value="F:DNA binding"/>
    <property type="evidence" value="ECO:0007669"/>
    <property type="project" value="InterPro"/>
</dbReference>
<evidence type="ECO:0000259" key="2">
    <source>
        <dbReference type="Pfam" id="PF05598"/>
    </source>
</evidence>
<organism evidence="3 4">
    <name type="scientific">Rhodopseudomonas palustris</name>
    <dbReference type="NCBI Taxonomy" id="1076"/>
    <lineage>
        <taxon>Bacteria</taxon>
        <taxon>Pseudomonadati</taxon>
        <taxon>Pseudomonadota</taxon>
        <taxon>Alphaproteobacteria</taxon>
        <taxon>Hyphomicrobiales</taxon>
        <taxon>Nitrobacteraceae</taxon>
        <taxon>Rhodopseudomonas</taxon>
    </lineage>
</organism>
<reference evidence="3 4" key="1">
    <citation type="submission" date="2018-06" db="EMBL/GenBank/DDBJ databases">
        <title>Draft Whole-Genome Sequence of the purple photosynthetic bacterium Rhodospeudomonas palustris XCP.</title>
        <authorList>
            <person name="Rayyan A."/>
            <person name="Meyer T.E."/>
            <person name="Kyndt J.A."/>
        </authorList>
    </citation>
    <scope>NUCLEOTIDE SEQUENCE [LARGE SCALE GENOMIC DNA]</scope>
    <source>
        <strain evidence="3 4">XCP</strain>
    </source>
</reference>
<dbReference type="NCBIfam" id="NF033551">
    <property type="entry name" value="transpos_IS1182"/>
    <property type="match status" value="1"/>
</dbReference>
<dbReference type="GO" id="GO:0004803">
    <property type="term" value="F:transposase activity"/>
    <property type="evidence" value="ECO:0007669"/>
    <property type="project" value="InterPro"/>
</dbReference>
<sequence>MSYVRGEDRMQASLLPAAVEEYVAAEAPVRVIDAFVDGLDVKGLGFGRSVPATMGRPSYDPRDLLKLYLYGYLNEVRSSRRLERECRRNVELMWLVRRLSPDFKTIADFRRDNGPAIVGASRAFVLFCRDQGLFTARLVALDGSKFRAAASAKRVLGRREIADETARLDRRIAGYLADLDHSDAREGDDAPGATAAALAALEARRAELDRLAAQLDDDQRNTVVEGEPDARPMGYGKGPKPPSCNLQTAVDADTGLILHHEVTAEPTDNRLLHPMAKATKDTLGVVSLTVVADAGYSNGAGAAACENDGITPCAPANRSVNNQGDGTLFDRSAFVYQPDTDTYACPGERVLVRKQIMRRDNCVLYAAQDCSGCALKTRCTHAARRFLTRHLHDDALARMNARVVADPDLMCQRRCAAEHPFGTIKRMTAGGRFLTQGRQKVSSEAALSVLAYSILRAINLVGAATLRTSLA</sequence>
<dbReference type="PANTHER" id="PTHR33408">
    <property type="entry name" value="TRANSPOSASE"/>
    <property type="match status" value="1"/>
</dbReference>
<dbReference type="Pfam" id="PF05598">
    <property type="entry name" value="DUF772"/>
    <property type="match status" value="1"/>
</dbReference>
<evidence type="ECO:0000313" key="4">
    <source>
        <dbReference type="Proteomes" id="UP000248134"/>
    </source>
</evidence>
<dbReference type="Proteomes" id="UP000248134">
    <property type="component" value="Unassembled WGS sequence"/>
</dbReference>